<dbReference type="PROSITE" id="PS50011">
    <property type="entry name" value="PROTEIN_KINASE_DOM"/>
    <property type="match status" value="1"/>
</dbReference>
<keyword evidence="3" id="KW-0808">Transferase</keyword>
<keyword evidence="3" id="KW-0418">Kinase</keyword>
<keyword evidence="1" id="KW-0732">Signal</keyword>
<dbReference type="EMBL" id="ASGP02000002">
    <property type="protein sequence ID" value="KAH9521786.1"/>
    <property type="molecule type" value="Genomic_DNA"/>
</dbReference>
<evidence type="ECO:0000313" key="4">
    <source>
        <dbReference type="Proteomes" id="UP000790347"/>
    </source>
</evidence>
<feature type="chain" id="PRO_5038054802" evidence="1">
    <location>
        <begin position="18"/>
        <end position="527"/>
    </location>
</feature>
<accession>A0A922L655</accession>
<gene>
    <name evidence="3" type="primary">SKY1</name>
    <name evidence="3" type="ORF">DERF_005416</name>
</gene>
<dbReference type="GO" id="GO:0005524">
    <property type="term" value="F:ATP binding"/>
    <property type="evidence" value="ECO:0007669"/>
    <property type="project" value="InterPro"/>
</dbReference>
<keyword evidence="4" id="KW-1185">Reference proteome</keyword>
<dbReference type="InterPro" id="IPR011009">
    <property type="entry name" value="Kinase-like_dom_sf"/>
</dbReference>
<feature type="signal peptide" evidence="1">
    <location>
        <begin position="1"/>
        <end position="17"/>
    </location>
</feature>
<organism evidence="3 4">
    <name type="scientific">Dermatophagoides farinae</name>
    <name type="common">American house dust mite</name>
    <dbReference type="NCBI Taxonomy" id="6954"/>
    <lineage>
        <taxon>Eukaryota</taxon>
        <taxon>Metazoa</taxon>
        <taxon>Ecdysozoa</taxon>
        <taxon>Arthropoda</taxon>
        <taxon>Chelicerata</taxon>
        <taxon>Arachnida</taxon>
        <taxon>Acari</taxon>
        <taxon>Acariformes</taxon>
        <taxon>Sarcoptiformes</taxon>
        <taxon>Astigmata</taxon>
        <taxon>Psoroptidia</taxon>
        <taxon>Analgoidea</taxon>
        <taxon>Pyroglyphidae</taxon>
        <taxon>Dermatophagoidinae</taxon>
        <taxon>Dermatophagoides</taxon>
    </lineage>
</organism>
<reference evidence="3" key="1">
    <citation type="submission" date="2013-05" db="EMBL/GenBank/DDBJ databases">
        <authorList>
            <person name="Yim A.K.Y."/>
            <person name="Chan T.F."/>
            <person name="Ji K.M."/>
            <person name="Liu X.Y."/>
            <person name="Zhou J.W."/>
            <person name="Li R.Q."/>
            <person name="Yang K.Y."/>
            <person name="Li J."/>
            <person name="Li M."/>
            <person name="Law P.T.W."/>
            <person name="Wu Y.L."/>
            <person name="Cai Z.L."/>
            <person name="Qin H."/>
            <person name="Bao Y."/>
            <person name="Leung R.K.K."/>
            <person name="Ng P.K.S."/>
            <person name="Zou J."/>
            <person name="Zhong X.J."/>
            <person name="Ran P.X."/>
            <person name="Zhong N.S."/>
            <person name="Liu Z.G."/>
            <person name="Tsui S.K.W."/>
        </authorList>
    </citation>
    <scope>NUCLEOTIDE SEQUENCE</scope>
    <source>
        <strain evidence="3">Derf</strain>
        <tissue evidence="3">Whole organism</tissue>
    </source>
</reference>
<comment type="caution">
    <text evidence="3">The sequence shown here is derived from an EMBL/GenBank/DDBJ whole genome shotgun (WGS) entry which is preliminary data.</text>
</comment>
<dbReference type="SUPFAM" id="SSF56112">
    <property type="entry name" value="Protein kinase-like (PK-like)"/>
    <property type="match status" value="1"/>
</dbReference>
<proteinExistence type="predicted"/>
<sequence length="527" mass="62513">MWTLFLLKSLFFRPISILDHMMLINTKTNNNNMETSSIVGKMENFLANKYTKLYGYITWLNNDTHNKNNNDEILERMMTNESNLQTTTIFIRDNNNNQNNDDDDCNQMMAIQMQMLSIQRQLFRSTLGYLQSIIYQVKYLEQNQCEIDSINQDENEFESTSSSLMTIKLCAKIIDLQRLRKQIDQINGIPATLLTCLLLQRKYEMKRSLIMATYYRQYEYFRKVCRKFLNSQKITEKNDHLLYYEQIIVDNDEQTINLNRCGRRHKVFENIHQNQQSCLLPNQILLIMPMAIMNLKQAIHDHSNGLPLTVTKTYSRQIIDGLEFLHKQINIAHLNLKPENILFFIDNNDDDTKNEIRYCLKLTDIIDNYLLPANMNHVQTSSPFDCHVNHYINYTISPLFVDYYHGRYCHNNDDDDDNHCGDNIDVKNIQFKHDLYCYTMTVLLMIIGYKEFERKFICTQSPYRIKANPLHQYFPLLIERIKSSTLIPAIFIDWFECHLSSLIDNHMNSMDILTSMMKHKALCEIRE</sequence>
<feature type="domain" description="Protein kinase" evidence="2">
    <location>
        <begin position="199"/>
        <end position="527"/>
    </location>
</feature>
<dbReference type="Pfam" id="PF00069">
    <property type="entry name" value="Pkinase"/>
    <property type="match status" value="1"/>
</dbReference>
<reference evidence="3" key="2">
    <citation type="journal article" date="2022" name="Res Sq">
        <title>Comparative Genomics Reveals Insights into the Divergent Evolution of Astigmatic Mites and Household Pest Adaptations.</title>
        <authorList>
            <person name="Xiong Q."/>
            <person name="Wan A.T.-Y."/>
            <person name="Liu X.-Y."/>
            <person name="Fung C.S.-H."/>
            <person name="Xiao X."/>
            <person name="Malainual N."/>
            <person name="Hou J."/>
            <person name="Wang L."/>
            <person name="Wang M."/>
            <person name="Yang K."/>
            <person name="Cui Y."/>
            <person name="Leung E."/>
            <person name="Nong W."/>
            <person name="Shin S.-K."/>
            <person name="Au S."/>
            <person name="Jeong K.Y."/>
            <person name="Chew F.T."/>
            <person name="Hui J."/>
            <person name="Leung T.F."/>
            <person name="Tungtrongchitr A."/>
            <person name="Zhong N."/>
            <person name="Liu Z."/>
            <person name="Tsui S."/>
        </authorList>
    </citation>
    <scope>NUCLEOTIDE SEQUENCE</scope>
    <source>
        <strain evidence="3">Derf</strain>
        <tissue evidence="3">Whole organism</tissue>
    </source>
</reference>
<dbReference type="AlphaFoldDB" id="A0A922L655"/>
<dbReference type="Gene3D" id="1.10.510.10">
    <property type="entry name" value="Transferase(Phosphotransferase) domain 1"/>
    <property type="match status" value="1"/>
</dbReference>
<evidence type="ECO:0000256" key="1">
    <source>
        <dbReference type="SAM" id="SignalP"/>
    </source>
</evidence>
<dbReference type="SMART" id="SM00220">
    <property type="entry name" value="S_TKc"/>
    <property type="match status" value="1"/>
</dbReference>
<dbReference type="GO" id="GO:0004674">
    <property type="term" value="F:protein serine/threonine kinase activity"/>
    <property type="evidence" value="ECO:0007669"/>
    <property type="project" value="UniProtKB-KW"/>
</dbReference>
<evidence type="ECO:0000313" key="3">
    <source>
        <dbReference type="EMBL" id="KAH9521786.1"/>
    </source>
</evidence>
<evidence type="ECO:0000259" key="2">
    <source>
        <dbReference type="PROSITE" id="PS50011"/>
    </source>
</evidence>
<protein>
    <submittedName>
        <fullName evidence="3">Serine/threonine protein kinase, CMGC</fullName>
    </submittedName>
</protein>
<dbReference type="InterPro" id="IPR000719">
    <property type="entry name" value="Prot_kinase_dom"/>
</dbReference>
<dbReference type="Proteomes" id="UP000790347">
    <property type="component" value="Unassembled WGS sequence"/>
</dbReference>
<name>A0A922L655_DERFA</name>
<keyword evidence="3" id="KW-0723">Serine/threonine-protein kinase</keyword>